<dbReference type="InterPro" id="IPR050699">
    <property type="entry name" value="RNA-DNA_Helicase"/>
</dbReference>
<dbReference type="PANTHER" id="PTHR12131:SF7">
    <property type="entry name" value="EXOSOME RNA HELICASE MTR4"/>
    <property type="match status" value="1"/>
</dbReference>
<comment type="caution">
    <text evidence="5">The sequence shown here is derived from an EMBL/GenBank/DDBJ whole genome shotgun (WGS) entry which is preliminary data.</text>
</comment>
<evidence type="ECO:0000256" key="3">
    <source>
        <dbReference type="ARBA" id="ARBA00022806"/>
    </source>
</evidence>
<organism evidence="5 6">
    <name type="scientific">Entamoeba nuttalli</name>
    <dbReference type="NCBI Taxonomy" id="412467"/>
    <lineage>
        <taxon>Eukaryota</taxon>
        <taxon>Amoebozoa</taxon>
        <taxon>Evosea</taxon>
        <taxon>Archamoebae</taxon>
        <taxon>Mastigamoebida</taxon>
        <taxon>Entamoebidae</taxon>
        <taxon>Entamoeba</taxon>
    </lineage>
</organism>
<protein>
    <submittedName>
        <fullName evidence="5">Uncharacterized protein</fullName>
    </submittedName>
</protein>
<dbReference type="EMBL" id="BAAFRS010000009">
    <property type="protein sequence ID" value="GAB1218944.1"/>
    <property type="molecule type" value="Genomic_DNA"/>
</dbReference>
<dbReference type="Proteomes" id="UP001628156">
    <property type="component" value="Unassembled WGS sequence"/>
</dbReference>
<name>A0ABQ0D7X5_9EUKA</name>
<keyword evidence="1" id="KW-0547">Nucleotide-binding</keyword>
<accession>A0ABQ0D7X5</accession>
<sequence length="78" mass="9039">MHHSGLLPVMNETVEILFKEGLIKCLFATETFVMGLNMPSRTSFEYEEISNALCGKQHTEYFTTKRIIAMEMKMFNLD</sequence>
<keyword evidence="6" id="KW-1185">Reference proteome</keyword>
<evidence type="ECO:0000313" key="5">
    <source>
        <dbReference type="EMBL" id="GAB1218944.1"/>
    </source>
</evidence>
<evidence type="ECO:0000256" key="4">
    <source>
        <dbReference type="ARBA" id="ARBA00022840"/>
    </source>
</evidence>
<evidence type="ECO:0000256" key="2">
    <source>
        <dbReference type="ARBA" id="ARBA00022801"/>
    </source>
</evidence>
<dbReference type="InterPro" id="IPR027417">
    <property type="entry name" value="P-loop_NTPase"/>
</dbReference>
<keyword evidence="3" id="KW-0347">Helicase</keyword>
<reference evidence="5 6" key="1">
    <citation type="journal article" date="2019" name="PLoS Negl. Trop. Dis.">
        <title>Whole genome sequencing of Entamoeba nuttalli reveals mammalian host-related molecular signatures and a novel octapeptide-repeat surface protein.</title>
        <authorList>
            <person name="Tanaka M."/>
            <person name="Makiuchi T."/>
            <person name="Komiyama T."/>
            <person name="Shiina T."/>
            <person name="Osaki K."/>
            <person name="Tachibana H."/>
        </authorList>
    </citation>
    <scope>NUCLEOTIDE SEQUENCE [LARGE SCALE GENOMIC DNA]</scope>
    <source>
        <strain evidence="5 6">P19-061405</strain>
    </source>
</reference>
<evidence type="ECO:0000256" key="1">
    <source>
        <dbReference type="ARBA" id="ARBA00022741"/>
    </source>
</evidence>
<proteinExistence type="predicted"/>
<keyword evidence="2" id="KW-0378">Hydrolase</keyword>
<keyword evidence="4" id="KW-0067">ATP-binding</keyword>
<evidence type="ECO:0000313" key="6">
    <source>
        <dbReference type="Proteomes" id="UP001628156"/>
    </source>
</evidence>
<dbReference type="SUPFAM" id="SSF52540">
    <property type="entry name" value="P-loop containing nucleoside triphosphate hydrolases"/>
    <property type="match status" value="1"/>
</dbReference>
<dbReference type="PANTHER" id="PTHR12131">
    <property type="entry name" value="ATP-DEPENDENT RNA AND DNA HELICASE"/>
    <property type="match status" value="1"/>
</dbReference>
<dbReference type="Gene3D" id="3.40.50.300">
    <property type="entry name" value="P-loop containing nucleotide triphosphate hydrolases"/>
    <property type="match status" value="1"/>
</dbReference>
<gene>
    <name evidence="5" type="ORF">ENUP19_0009G0050</name>
</gene>